<dbReference type="Gene3D" id="3.90.1720.10">
    <property type="entry name" value="endopeptidase domain like (from Nostoc punctiforme)"/>
    <property type="match status" value="1"/>
</dbReference>
<evidence type="ECO:0000313" key="6">
    <source>
        <dbReference type="EMBL" id="EIM13315.1"/>
    </source>
</evidence>
<name>A0AB33WJ09_9PSED</name>
<gene>
    <name evidence="6" type="ORF">PchlO6_6063</name>
</gene>
<keyword evidence="3" id="KW-0378">Hydrolase</keyword>
<protein>
    <submittedName>
        <fullName evidence="6">NlpC/P60 family protein</fullName>
    </submittedName>
</protein>
<organism evidence="6 7">
    <name type="scientific">Pseudomonas chlororaphis O6</name>
    <dbReference type="NCBI Taxonomy" id="1037915"/>
    <lineage>
        <taxon>Bacteria</taxon>
        <taxon>Pseudomonadati</taxon>
        <taxon>Pseudomonadota</taxon>
        <taxon>Gammaproteobacteria</taxon>
        <taxon>Pseudomonadales</taxon>
        <taxon>Pseudomonadaceae</taxon>
        <taxon>Pseudomonas</taxon>
    </lineage>
</organism>
<dbReference type="PANTHER" id="PTHR47053">
    <property type="entry name" value="MUREIN DD-ENDOPEPTIDASE MEPH-RELATED"/>
    <property type="match status" value="1"/>
</dbReference>
<proteinExistence type="inferred from homology"/>
<accession>A0AB33WJ09</accession>
<evidence type="ECO:0000256" key="3">
    <source>
        <dbReference type="ARBA" id="ARBA00022801"/>
    </source>
</evidence>
<dbReference type="GO" id="GO:0008234">
    <property type="term" value="F:cysteine-type peptidase activity"/>
    <property type="evidence" value="ECO:0007669"/>
    <property type="project" value="UniProtKB-KW"/>
</dbReference>
<evidence type="ECO:0000256" key="2">
    <source>
        <dbReference type="ARBA" id="ARBA00022670"/>
    </source>
</evidence>
<comment type="caution">
    <text evidence="6">The sequence shown here is derived from an EMBL/GenBank/DDBJ whole genome shotgun (WGS) entry which is preliminary data.</text>
</comment>
<evidence type="ECO:0000259" key="5">
    <source>
        <dbReference type="Pfam" id="PF00877"/>
    </source>
</evidence>
<evidence type="ECO:0000256" key="4">
    <source>
        <dbReference type="ARBA" id="ARBA00022807"/>
    </source>
</evidence>
<reference evidence="6 7" key="1">
    <citation type="journal article" date="2012" name="PLoS Genet.">
        <title>Comparative Genomics of Plant-Associated Pseudomonas spp.: Insights into Diversity and Inheritance of Traits Involved in Multitrophic Interactions.</title>
        <authorList>
            <person name="Loper J.E."/>
            <person name="Hassan K.A."/>
            <person name="Mavrodi D.V."/>
            <person name="Davis E.W.II."/>
            <person name="Lim C.K."/>
            <person name="Shaffer B.T."/>
            <person name="Elbourne L.D."/>
            <person name="Stockwell V.O."/>
            <person name="Hartney S.L."/>
            <person name="Breakwell K."/>
            <person name="Henkels M.D."/>
            <person name="Tetu S.G."/>
            <person name="Rangel L.I."/>
            <person name="Kidarsa T.A."/>
            <person name="Wilson N.L."/>
            <person name="van de Mortel J.E."/>
            <person name="Song C."/>
            <person name="Blumhagen R."/>
            <person name="Radune D."/>
            <person name="Hostetler J.B."/>
            <person name="Brinkac L.M."/>
            <person name="Durkin A.S."/>
            <person name="Kluepfel D.A."/>
            <person name="Wechter W.P."/>
            <person name="Anderson A.J."/>
            <person name="Kim Y.C."/>
            <person name="Pierson L.S.III."/>
            <person name="Pierson E.A."/>
            <person name="Lindow S.E."/>
            <person name="Kobayashi D.Y."/>
            <person name="Raaijmakers J.M."/>
            <person name="Weller D.M."/>
            <person name="Thomashow L.S."/>
            <person name="Allen A.E."/>
            <person name="Paulsen I.T."/>
        </authorList>
    </citation>
    <scope>NUCLEOTIDE SEQUENCE [LARGE SCALE GENOMIC DNA]</scope>
    <source>
        <strain evidence="6 7">O6</strain>
    </source>
</reference>
<feature type="domain" description="NlpC/P60" evidence="5">
    <location>
        <begin position="9"/>
        <end position="117"/>
    </location>
</feature>
<dbReference type="InterPro" id="IPR038765">
    <property type="entry name" value="Papain-like_cys_pep_sf"/>
</dbReference>
<dbReference type="Proteomes" id="UP000003790">
    <property type="component" value="Chromosome"/>
</dbReference>
<evidence type="ECO:0000256" key="1">
    <source>
        <dbReference type="ARBA" id="ARBA00007074"/>
    </source>
</evidence>
<dbReference type="AlphaFoldDB" id="A0AB33WJ09"/>
<keyword evidence="2" id="KW-0645">Protease</keyword>
<dbReference type="GO" id="GO:0006508">
    <property type="term" value="P:proteolysis"/>
    <property type="evidence" value="ECO:0007669"/>
    <property type="project" value="UniProtKB-KW"/>
</dbReference>
<dbReference type="EMBL" id="AHOT01000029">
    <property type="protein sequence ID" value="EIM13315.1"/>
    <property type="molecule type" value="Genomic_DNA"/>
</dbReference>
<dbReference type="Pfam" id="PF00877">
    <property type="entry name" value="NLPC_P60"/>
    <property type="match status" value="1"/>
</dbReference>
<dbReference type="SUPFAM" id="SSF54001">
    <property type="entry name" value="Cysteine proteinases"/>
    <property type="match status" value="1"/>
</dbReference>
<sequence length="121" mass="13622">MARAHELIGYRYTWGGETEETGFDCSGLLVYLYRSVAQQRLPRTTSSMLAKKDAAIARHQLQPGDAVFFSHNGSRRASHVGLYIGNNRFIHAPRAGKTVRISSLEEPYWQRAYVAARSFSS</sequence>
<evidence type="ECO:0000313" key="7">
    <source>
        <dbReference type="Proteomes" id="UP000003790"/>
    </source>
</evidence>
<dbReference type="PANTHER" id="PTHR47053:SF1">
    <property type="entry name" value="MUREIN DD-ENDOPEPTIDASE MEPH-RELATED"/>
    <property type="match status" value="1"/>
</dbReference>
<dbReference type="InterPro" id="IPR000064">
    <property type="entry name" value="NLP_P60_dom"/>
</dbReference>
<keyword evidence="4" id="KW-0788">Thiol protease</keyword>
<dbReference type="InterPro" id="IPR051202">
    <property type="entry name" value="Peptidase_C40"/>
</dbReference>
<comment type="similarity">
    <text evidence="1">Belongs to the peptidase C40 family.</text>
</comment>